<name>A0ABT7WJJ7_9GAMM</name>
<keyword evidence="3" id="KW-1185">Reference proteome</keyword>
<organism evidence="2 3">
    <name type="scientific">Acinetobacter thutiue</name>
    <dbReference type="NCBI Taxonomy" id="2998078"/>
    <lineage>
        <taxon>Bacteria</taxon>
        <taxon>Pseudomonadati</taxon>
        <taxon>Pseudomonadota</taxon>
        <taxon>Gammaproteobacteria</taxon>
        <taxon>Moraxellales</taxon>
        <taxon>Moraxellaceae</taxon>
        <taxon>Acinetobacter</taxon>
    </lineage>
</organism>
<keyword evidence="1" id="KW-1133">Transmembrane helix</keyword>
<gene>
    <name evidence="2" type="ORF">QTA56_00685</name>
</gene>
<dbReference type="RefSeq" id="WP_267979040.1">
    <property type="nucleotide sequence ID" value="NZ_JAPQKF010000001.1"/>
</dbReference>
<evidence type="ECO:0000313" key="3">
    <source>
        <dbReference type="Proteomes" id="UP001168524"/>
    </source>
</evidence>
<evidence type="ECO:0000313" key="2">
    <source>
        <dbReference type="EMBL" id="MDN0012754.1"/>
    </source>
</evidence>
<accession>A0ABT7WJJ7</accession>
<sequence>MKLHNILSIKPIFYSSLLIICGYGSNIYAGVENICEPNLAMDDRSLSSCSNLPVLVPLNDSQTNMVLLLSDLGLATIKPMTADGNLWDASYGTVPFDAANISALTENRILNQREKLSQKDEIIFDERCYSFNSGNAAFISQVKINKNIPANEKQLLINERQKMNQCGDKIALIAVDPNWSVTTRQYASYLNASILFYNANYTAATKIYTVLSAVEDTWVKETALYMLIRTSLNSAYATGVDQYGDVYLDNINQNLLKQFLDHITVYLKAYPNGQYIASARGLMRRGLWLSKRQDLLVNEIIWQIQNPKSKFYNLEMSQLPAEIDRRVFNSQYFNVKNLTDPFFLTTYDLMYMRMPASDPYRPITWAQLTAQKEFFKAQPELFQYLQAAHLVFVQNKPQEALSYLPKDNIKTSNYLQLSQSFLKGQILEKTGQKQAAEQYWNQQCAQARDSFQKGLFETALSNHLAAKQDYSAFIGKKAKISQLNLQRNFITQVANADSLQKIIQSNDSTLDQKQAATYTLLSKSLVHQNFDLFKQSFAFLPKNADQYQGYSSKDEQLKNKPDFSNFIWNGATITSQFKCANLQTLVSQLSQAPQDPLLNVCLGEYFRSEQGYSLQQLAYAEQQKSSFSGKIFARGQVYKDILKSSSKDDLHAYALYRSIQCYAPSGINDCGDAEVGKPVRKQWYDQIKRDYPNSTWAKSLKYYW</sequence>
<keyword evidence="1" id="KW-0812">Transmembrane</keyword>
<dbReference type="EMBL" id="JAUDZE010000001">
    <property type="protein sequence ID" value="MDN0012754.1"/>
    <property type="molecule type" value="Genomic_DNA"/>
</dbReference>
<feature type="transmembrane region" description="Helical" evidence="1">
    <location>
        <begin position="12"/>
        <end position="31"/>
    </location>
</feature>
<evidence type="ECO:0000256" key="1">
    <source>
        <dbReference type="SAM" id="Phobius"/>
    </source>
</evidence>
<protein>
    <recommendedName>
        <fullName evidence="4">Outer membrane assembly lipoprotein YfiO</fullName>
    </recommendedName>
</protein>
<keyword evidence="1" id="KW-0472">Membrane</keyword>
<evidence type="ECO:0008006" key="4">
    <source>
        <dbReference type="Google" id="ProtNLM"/>
    </source>
</evidence>
<dbReference type="Proteomes" id="UP001168524">
    <property type="component" value="Unassembled WGS sequence"/>
</dbReference>
<reference evidence="2" key="1">
    <citation type="submission" date="2023-06" db="EMBL/GenBank/DDBJ databases">
        <title>Two novel species of Acinetobacter isolated from motorbike repairing workshop in Vietnam.</title>
        <authorList>
            <person name="Le N.T.T."/>
        </authorList>
    </citation>
    <scope>NUCLEOTIDE SEQUENCE</scope>
    <source>
        <strain evidence="2">VNH17</strain>
    </source>
</reference>
<comment type="caution">
    <text evidence="2">The sequence shown here is derived from an EMBL/GenBank/DDBJ whole genome shotgun (WGS) entry which is preliminary data.</text>
</comment>
<proteinExistence type="predicted"/>